<gene>
    <name evidence="2" type="ORF">GUJ93_ZPchr0005g15244</name>
</gene>
<dbReference type="Proteomes" id="UP000729402">
    <property type="component" value="Unassembled WGS sequence"/>
</dbReference>
<protein>
    <submittedName>
        <fullName evidence="2">Uncharacterized protein</fullName>
    </submittedName>
</protein>
<sequence length="73" mass="7536">MGSRGEEKKPPMRGGAGTSGPIRRRGGFFRGLRDLGVGLRLREEDDEVGAGRSEPGREGVEVPGAGSDGDAGL</sequence>
<evidence type="ECO:0000256" key="1">
    <source>
        <dbReference type="SAM" id="MobiDB-lite"/>
    </source>
</evidence>
<evidence type="ECO:0000313" key="2">
    <source>
        <dbReference type="EMBL" id="KAG8068101.1"/>
    </source>
</evidence>
<name>A0A8J5VR07_ZIZPA</name>
<dbReference type="EMBL" id="JAAALK010000284">
    <property type="protein sequence ID" value="KAG8068101.1"/>
    <property type="molecule type" value="Genomic_DNA"/>
</dbReference>
<reference evidence="2" key="2">
    <citation type="submission" date="2021-02" db="EMBL/GenBank/DDBJ databases">
        <authorList>
            <person name="Kimball J.A."/>
            <person name="Haas M.W."/>
            <person name="Macchietto M."/>
            <person name="Kono T."/>
            <person name="Duquette J."/>
            <person name="Shao M."/>
        </authorList>
    </citation>
    <scope>NUCLEOTIDE SEQUENCE</scope>
    <source>
        <tissue evidence="2">Fresh leaf tissue</tissue>
    </source>
</reference>
<keyword evidence="3" id="KW-1185">Reference proteome</keyword>
<feature type="compositionally biased region" description="Basic and acidic residues" evidence="1">
    <location>
        <begin position="1"/>
        <end position="10"/>
    </location>
</feature>
<evidence type="ECO:0000313" key="3">
    <source>
        <dbReference type="Proteomes" id="UP000729402"/>
    </source>
</evidence>
<proteinExistence type="predicted"/>
<dbReference type="AlphaFoldDB" id="A0A8J5VR07"/>
<accession>A0A8J5VR07</accession>
<organism evidence="2 3">
    <name type="scientific">Zizania palustris</name>
    <name type="common">Northern wild rice</name>
    <dbReference type="NCBI Taxonomy" id="103762"/>
    <lineage>
        <taxon>Eukaryota</taxon>
        <taxon>Viridiplantae</taxon>
        <taxon>Streptophyta</taxon>
        <taxon>Embryophyta</taxon>
        <taxon>Tracheophyta</taxon>
        <taxon>Spermatophyta</taxon>
        <taxon>Magnoliopsida</taxon>
        <taxon>Liliopsida</taxon>
        <taxon>Poales</taxon>
        <taxon>Poaceae</taxon>
        <taxon>BOP clade</taxon>
        <taxon>Oryzoideae</taxon>
        <taxon>Oryzeae</taxon>
        <taxon>Zizaniinae</taxon>
        <taxon>Zizania</taxon>
    </lineage>
</organism>
<comment type="caution">
    <text evidence="2">The sequence shown here is derived from an EMBL/GenBank/DDBJ whole genome shotgun (WGS) entry which is preliminary data.</text>
</comment>
<feature type="region of interest" description="Disordered" evidence="1">
    <location>
        <begin position="1"/>
        <end position="73"/>
    </location>
</feature>
<reference evidence="2" key="1">
    <citation type="journal article" date="2021" name="bioRxiv">
        <title>Whole Genome Assembly and Annotation of Northern Wild Rice, Zizania palustris L., Supports a Whole Genome Duplication in the Zizania Genus.</title>
        <authorList>
            <person name="Haas M."/>
            <person name="Kono T."/>
            <person name="Macchietto M."/>
            <person name="Millas R."/>
            <person name="McGilp L."/>
            <person name="Shao M."/>
            <person name="Duquette J."/>
            <person name="Hirsch C.N."/>
            <person name="Kimball J."/>
        </authorList>
    </citation>
    <scope>NUCLEOTIDE SEQUENCE</scope>
    <source>
        <tissue evidence="2">Fresh leaf tissue</tissue>
    </source>
</reference>